<reference evidence="1" key="2">
    <citation type="journal article" date="2022" name="Hortic Res">
        <title>The genome of Dioscorea zingiberensis sheds light on the biosynthesis, origin and evolution of the medicinally important diosgenin saponins.</title>
        <authorList>
            <person name="Li Y."/>
            <person name="Tan C."/>
            <person name="Li Z."/>
            <person name="Guo J."/>
            <person name="Li S."/>
            <person name="Chen X."/>
            <person name="Wang C."/>
            <person name="Dai X."/>
            <person name="Yang H."/>
            <person name="Song W."/>
            <person name="Hou L."/>
            <person name="Xu J."/>
            <person name="Tong Z."/>
            <person name="Xu A."/>
            <person name="Yuan X."/>
            <person name="Wang W."/>
            <person name="Yang Q."/>
            <person name="Chen L."/>
            <person name="Sun Z."/>
            <person name="Wang K."/>
            <person name="Pan B."/>
            <person name="Chen J."/>
            <person name="Bao Y."/>
            <person name="Liu F."/>
            <person name="Qi X."/>
            <person name="Gang D.R."/>
            <person name="Wen J."/>
            <person name="Li J."/>
        </authorList>
    </citation>
    <scope>NUCLEOTIDE SEQUENCE</scope>
    <source>
        <strain evidence="1">Dzin_1.0</strain>
    </source>
</reference>
<protein>
    <submittedName>
        <fullName evidence="1">Uncharacterized protein</fullName>
    </submittedName>
</protein>
<comment type="caution">
    <text evidence="1">The sequence shown here is derived from an EMBL/GenBank/DDBJ whole genome shotgun (WGS) entry which is preliminary data.</text>
</comment>
<evidence type="ECO:0000313" key="1">
    <source>
        <dbReference type="EMBL" id="KAJ0975959.1"/>
    </source>
</evidence>
<sequence length="240" mass="27767">MLEEMNSRISTDMENLNNKLDAKFKAFEKKIEELIKFEDMTDDTVDASTAHDVDLLKTLESLKCEVSGFKDHIQWLVQIHKNGFAYEVENSEISAEIERLKLGHDGLSRTVQVRVLERKKQANIDLQRAATAFLQCDLEAMDGKIKRLEDKMQNLFVAHKSAYTHYLKGYEEKIIRLDNRRFILNGRAEATKERFKLEKNSASQIESDIQGLIKQIAFESKALKKKLVEDKKSLKEENLS</sequence>
<reference evidence="1" key="1">
    <citation type="submission" date="2021-03" db="EMBL/GenBank/DDBJ databases">
        <authorList>
            <person name="Li Z."/>
            <person name="Yang C."/>
        </authorList>
    </citation>
    <scope>NUCLEOTIDE SEQUENCE</scope>
    <source>
        <strain evidence="1">Dzin_1.0</strain>
        <tissue evidence="1">Leaf</tissue>
    </source>
</reference>
<proteinExistence type="predicted"/>
<gene>
    <name evidence="1" type="ORF">J5N97_017924</name>
</gene>
<accession>A0A9D5CMW8</accession>
<organism evidence="1 2">
    <name type="scientific">Dioscorea zingiberensis</name>
    <dbReference type="NCBI Taxonomy" id="325984"/>
    <lineage>
        <taxon>Eukaryota</taxon>
        <taxon>Viridiplantae</taxon>
        <taxon>Streptophyta</taxon>
        <taxon>Embryophyta</taxon>
        <taxon>Tracheophyta</taxon>
        <taxon>Spermatophyta</taxon>
        <taxon>Magnoliopsida</taxon>
        <taxon>Liliopsida</taxon>
        <taxon>Dioscoreales</taxon>
        <taxon>Dioscoreaceae</taxon>
        <taxon>Dioscorea</taxon>
    </lineage>
</organism>
<dbReference type="Proteomes" id="UP001085076">
    <property type="component" value="Miscellaneous, Linkage group lg04"/>
</dbReference>
<keyword evidence="2" id="KW-1185">Reference proteome</keyword>
<dbReference type="AlphaFoldDB" id="A0A9D5CMW8"/>
<name>A0A9D5CMW8_9LILI</name>
<dbReference type="EMBL" id="JAGGNH010000004">
    <property type="protein sequence ID" value="KAJ0975959.1"/>
    <property type="molecule type" value="Genomic_DNA"/>
</dbReference>
<evidence type="ECO:0000313" key="2">
    <source>
        <dbReference type="Proteomes" id="UP001085076"/>
    </source>
</evidence>